<comment type="similarity">
    <text evidence="17">Belongs to the adenylyl cyclase class-4/guanylyl cyclase family.</text>
</comment>
<comment type="cofactor">
    <cofactor evidence="2">
        <name>heme</name>
        <dbReference type="ChEBI" id="CHEBI:30413"/>
    </cofactor>
</comment>
<dbReference type="InterPro" id="IPR024096">
    <property type="entry name" value="NO_sig/Golgi_transp_ligand-bd"/>
</dbReference>
<dbReference type="Gene3D" id="3.30.70.1230">
    <property type="entry name" value="Nucleotide cyclase"/>
    <property type="match status" value="1"/>
</dbReference>
<evidence type="ECO:0000256" key="9">
    <source>
        <dbReference type="ARBA" id="ARBA00023004"/>
    </source>
</evidence>
<keyword evidence="20" id="KW-1185">Reference proteome</keyword>
<evidence type="ECO:0000256" key="16">
    <source>
        <dbReference type="ARBA" id="ARBA00043208"/>
    </source>
</evidence>
<dbReference type="InterPro" id="IPR038158">
    <property type="entry name" value="H-NOX_domain_sf"/>
</dbReference>
<evidence type="ECO:0000256" key="2">
    <source>
        <dbReference type="ARBA" id="ARBA00001971"/>
    </source>
</evidence>
<evidence type="ECO:0000256" key="7">
    <source>
        <dbReference type="ARBA" id="ARBA00022723"/>
    </source>
</evidence>
<evidence type="ECO:0000256" key="14">
    <source>
        <dbReference type="ARBA" id="ARBA00039698"/>
    </source>
</evidence>
<dbReference type="FunFam" id="3.30.450.260:FF:000002">
    <property type="entry name" value="guanylate cyclase soluble subunit alpha-2"/>
    <property type="match status" value="1"/>
</dbReference>
<comment type="catalytic activity">
    <reaction evidence="1">
        <text>GTP = 3',5'-cyclic GMP + diphosphate</text>
        <dbReference type="Rhea" id="RHEA:13665"/>
        <dbReference type="ChEBI" id="CHEBI:33019"/>
        <dbReference type="ChEBI" id="CHEBI:37565"/>
        <dbReference type="ChEBI" id="CHEBI:57746"/>
        <dbReference type="EC" id="4.6.1.2"/>
    </reaction>
</comment>
<evidence type="ECO:0000256" key="13">
    <source>
        <dbReference type="ARBA" id="ARBA00037442"/>
    </source>
</evidence>
<dbReference type="InterPro" id="IPR018297">
    <property type="entry name" value="A/G_cyclase_CS"/>
</dbReference>
<comment type="function">
    <text evidence="13">Mediates responses to nitric oxide (NO) by catalyzing the biosynthesis of the signaling molecule cGMP.</text>
</comment>
<keyword evidence="11 17" id="KW-0456">Lyase</keyword>
<dbReference type="Proteomes" id="UP000694388">
    <property type="component" value="Unplaced"/>
</dbReference>
<dbReference type="GO" id="GO:0046872">
    <property type="term" value="F:metal ion binding"/>
    <property type="evidence" value="ECO:0007669"/>
    <property type="project" value="UniProtKB-KW"/>
</dbReference>
<dbReference type="GO" id="GO:0070482">
    <property type="term" value="P:response to oxygen levels"/>
    <property type="evidence" value="ECO:0007669"/>
    <property type="project" value="TreeGrafter"/>
</dbReference>
<dbReference type="SUPFAM" id="SSF111126">
    <property type="entry name" value="Ligand-binding domain in the NO signalling and Golgi transport"/>
    <property type="match status" value="1"/>
</dbReference>
<protein>
    <recommendedName>
        <fullName evidence="14">Guanylate cyclase soluble subunit beta-1</fullName>
        <ecNumber evidence="4">4.6.1.2</ecNumber>
    </recommendedName>
    <alternativeName>
        <fullName evidence="15">Guanylate cyclase soluble subunit beta-3</fullName>
    </alternativeName>
    <alternativeName>
        <fullName evidence="16">Soluble guanylate cyclase small subunit</fullName>
    </alternativeName>
</protein>
<keyword evidence="5" id="KW-0963">Cytoplasm</keyword>
<dbReference type="Gene3D" id="6.10.250.780">
    <property type="match status" value="1"/>
</dbReference>
<dbReference type="AlphaFoldDB" id="A0A8C4PXV7"/>
<dbReference type="Ensembl" id="ENSEBUT00000004891.1">
    <property type="protein sequence ID" value="ENSEBUP00000004453.1"/>
    <property type="gene ID" value="ENSEBUG00000003149.1"/>
</dbReference>
<evidence type="ECO:0000256" key="5">
    <source>
        <dbReference type="ARBA" id="ARBA00022490"/>
    </source>
</evidence>
<comment type="subcellular location">
    <subcellularLocation>
        <location evidence="3">Cytoplasm</location>
    </subcellularLocation>
</comment>
<evidence type="ECO:0000313" key="20">
    <source>
        <dbReference type="Proteomes" id="UP000694388"/>
    </source>
</evidence>
<evidence type="ECO:0000256" key="15">
    <source>
        <dbReference type="ARBA" id="ARBA00041698"/>
    </source>
</evidence>
<dbReference type="GO" id="GO:0019934">
    <property type="term" value="P:cGMP-mediated signaling"/>
    <property type="evidence" value="ECO:0007669"/>
    <property type="project" value="TreeGrafter"/>
</dbReference>
<dbReference type="OMA" id="SHARCIG"/>
<dbReference type="SMART" id="SM00044">
    <property type="entry name" value="CYCc"/>
    <property type="match status" value="1"/>
</dbReference>
<sequence>MYGFVNHALELLILRNYGEEVWEAIRMEAQLDIEGHFLVRTIYDDAQTYDLVTAASKILKINASEILQKFGKMFFEFCQEAGYDTILRVLGSNVQEFLQNLDALHDHLATIYPGMRAPSFRCTDRFGEPGIILHYYSEREGLEDIVIGIVKTVAQRVHSTLIDMTVLQPKSDDSDHVQFLINEKEAEGLEVNTMADDGRGIGNIGGSLTQVSEQSLIGPDTFCKAFPFHLIFDHSLTILQCGWAISRIIPQANTGRCNMAAIFTLVRPHVDLTFSGILSHINNVFVLTTKEGVLDVGSSEMGDCEEELLRLKGQMMLLPHADSMLFLCSPSVLDLSGLARRGLHLSDIPLHDASRELVLLGEQFREEYQLTQQLEVLTDRLQHALRALDTEKKKTDSLLYSILPPTVANELRHRRPVPARRYPGVTLLFSGIVNFDEVCRRHATTEGAITIVNLLNALYTRFDRLTDARRNPHVYKVETVGDKYMVVSGLPEECPHHARSICCLALGMMDSARQITVDGVPVQIKIGVHSGEAVTGVIGQRLPRYCLFGNTVNVTSRTESTGQSGCINVTQATYQCLETAENHNPDFELTFHGPVSMKGCEGPMPIWLLSRAVVNYC</sequence>
<accession>A0A8C4PXV7</accession>
<keyword evidence="10" id="KW-0342">GTP-binding</keyword>
<dbReference type="GeneTree" id="ENSGT00940000157483"/>
<dbReference type="PROSITE" id="PS50125">
    <property type="entry name" value="GUANYLATE_CYCLASE_2"/>
    <property type="match status" value="1"/>
</dbReference>
<evidence type="ECO:0000259" key="18">
    <source>
        <dbReference type="PROSITE" id="PS50125"/>
    </source>
</evidence>
<evidence type="ECO:0000256" key="12">
    <source>
        <dbReference type="ARBA" id="ARBA00023293"/>
    </source>
</evidence>
<dbReference type="SUPFAM" id="SSF55073">
    <property type="entry name" value="Nucleotide cyclase"/>
    <property type="match status" value="1"/>
</dbReference>
<keyword evidence="8" id="KW-0547">Nucleotide-binding</keyword>
<dbReference type="EC" id="4.6.1.2" evidence="4"/>
<evidence type="ECO:0000256" key="8">
    <source>
        <dbReference type="ARBA" id="ARBA00022741"/>
    </source>
</evidence>
<dbReference type="Gene3D" id="3.90.1520.10">
    <property type="entry name" value="H-NOX domain"/>
    <property type="match status" value="1"/>
</dbReference>
<dbReference type="PANTHER" id="PTHR45655">
    <property type="entry name" value="GUANYLATE CYCLASE SOLUBLE SUBUNIT BETA-2"/>
    <property type="match status" value="1"/>
</dbReference>
<reference evidence="19" key="1">
    <citation type="submission" date="2025-08" db="UniProtKB">
        <authorList>
            <consortium name="Ensembl"/>
        </authorList>
    </citation>
    <scope>IDENTIFICATION</scope>
</reference>
<dbReference type="InterPro" id="IPR029787">
    <property type="entry name" value="Nucleotide_cyclase"/>
</dbReference>
<evidence type="ECO:0000256" key="6">
    <source>
        <dbReference type="ARBA" id="ARBA00022617"/>
    </source>
</evidence>
<evidence type="ECO:0000256" key="11">
    <source>
        <dbReference type="ARBA" id="ARBA00023239"/>
    </source>
</evidence>
<dbReference type="InterPro" id="IPR042463">
    <property type="entry name" value="HNOB_dom_associated_sf"/>
</dbReference>
<dbReference type="Pfam" id="PF07700">
    <property type="entry name" value="HNOB"/>
    <property type="match status" value="1"/>
</dbReference>
<dbReference type="Gene3D" id="3.30.450.260">
    <property type="entry name" value="Haem NO binding associated domain"/>
    <property type="match status" value="1"/>
</dbReference>
<dbReference type="PROSITE" id="PS00452">
    <property type="entry name" value="GUANYLATE_CYCLASE_1"/>
    <property type="match status" value="1"/>
</dbReference>
<dbReference type="Pfam" id="PF07701">
    <property type="entry name" value="HNOBA"/>
    <property type="match status" value="1"/>
</dbReference>
<keyword evidence="12" id="KW-0141">cGMP biosynthesis</keyword>
<evidence type="ECO:0000256" key="17">
    <source>
        <dbReference type="RuleBase" id="RU000405"/>
    </source>
</evidence>
<evidence type="ECO:0000256" key="1">
    <source>
        <dbReference type="ARBA" id="ARBA00001436"/>
    </source>
</evidence>
<dbReference type="FunFam" id="3.30.70.1230:FF:000005">
    <property type="entry name" value="Guanylate cyclase soluble subunit beta-1"/>
    <property type="match status" value="1"/>
</dbReference>
<dbReference type="GO" id="GO:0020037">
    <property type="term" value="F:heme binding"/>
    <property type="evidence" value="ECO:0007669"/>
    <property type="project" value="InterPro"/>
</dbReference>
<evidence type="ECO:0000256" key="10">
    <source>
        <dbReference type="ARBA" id="ARBA00023134"/>
    </source>
</evidence>
<evidence type="ECO:0000256" key="3">
    <source>
        <dbReference type="ARBA" id="ARBA00004496"/>
    </source>
</evidence>
<reference evidence="19" key="2">
    <citation type="submission" date="2025-09" db="UniProtKB">
        <authorList>
            <consortium name="Ensembl"/>
        </authorList>
    </citation>
    <scope>IDENTIFICATION</scope>
</reference>
<dbReference type="InterPro" id="IPR011644">
    <property type="entry name" value="Heme_NO-bd"/>
</dbReference>
<evidence type="ECO:0000256" key="4">
    <source>
        <dbReference type="ARBA" id="ARBA00012202"/>
    </source>
</evidence>
<keyword evidence="6" id="KW-0349">Heme</keyword>
<dbReference type="GO" id="GO:0004383">
    <property type="term" value="F:guanylate cyclase activity"/>
    <property type="evidence" value="ECO:0007669"/>
    <property type="project" value="UniProtKB-EC"/>
</dbReference>
<dbReference type="InterPro" id="IPR001054">
    <property type="entry name" value="A/G_cyclase"/>
</dbReference>
<dbReference type="PANTHER" id="PTHR45655:SF2">
    <property type="entry name" value="GUANYLATE CYCLASE SOLUBLE SUBUNIT BETA-1"/>
    <property type="match status" value="1"/>
</dbReference>
<evidence type="ECO:0000313" key="19">
    <source>
        <dbReference type="Ensembl" id="ENSEBUP00000004453.1"/>
    </source>
</evidence>
<feature type="domain" description="Guanylate cyclase" evidence="18">
    <location>
        <begin position="426"/>
        <end position="559"/>
    </location>
</feature>
<keyword evidence="9" id="KW-0408">Iron</keyword>
<dbReference type="FunFam" id="3.90.1520.10:FF:000001">
    <property type="entry name" value="Guanylate cyclase soluble subunit beta-1"/>
    <property type="match status" value="1"/>
</dbReference>
<dbReference type="CDD" id="cd07302">
    <property type="entry name" value="CHD"/>
    <property type="match status" value="1"/>
</dbReference>
<dbReference type="GO" id="GO:0005525">
    <property type="term" value="F:GTP binding"/>
    <property type="evidence" value="ECO:0007669"/>
    <property type="project" value="UniProtKB-KW"/>
</dbReference>
<name>A0A8C4PXV7_EPTBU</name>
<organism evidence="19 20">
    <name type="scientific">Eptatretus burgeri</name>
    <name type="common">Inshore hagfish</name>
    <dbReference type="NCBI Taxonomy" id="7764"/>
    <lineage>
        <taxon>Eukaryota</taxon>
        <taxon>Metazoa</taxon>
        <taxon>Chordata</taxon>
        <taxon>Craniata</taxon>
        <taxon>Vertebrata</taxon>
        <taxon>Cyclostomata</taxon>
        <taxon>Myxini</taxon>
        <taxon>Myxiniformes</taxon>
        <taxon>Myxinidae</taxon>
        <taxon>Eptatretinae</taxon>
        <taxon>Eptatretus</taxon>
    </lineage>
</organism>
<proteinExistence type="inferred from homology"/>
<dbReference type="GO" id="GO:0008074">
    <property type="term" value="C:guanylate cyclase complex, soluble"/>
    <property type="evidence" value="ECO:0007669"/>
    <property type="project" value="TreeGrafter"/>
</dbReference>
<keyword evidence="7" id="KW-0479">Metal-binding</keyword>
<dbReference type="InterPro" id="IPR011645">
    <property type="entry name" value="HNOB_dom_associated"/>
</dbReference>
<dbReference type="Pfam" id="PF00211">
    <property type="entry name" value="Guanylate_cyc"/>
    <property type="match status" value="1"/>
</dbReference>